<dbReference type="AlphaFoldDB" id="A0A803PX00"/>
<keyword evidence="3" id="KW-1185">Reference proteome</keyword>
<dbReference type="EnsemblPlants" id="evm.model.06.2082">
    <property type="protein sequence ID" value="cds.evm.model.06.2082"/>
    <property type="gene ID" value="evm.TU.06.2082"/>
</dbReference>
<feature type="domain" description="Reverse transcriptase zinc-binding" evidence="1">
    <location>
        <begin position="47"/>
        <end position="101"/>
    </location>
</feature>
<sequence length="183" mass="20958">MINVCFVVRVTISMFPHEDAKRIINISLPGRPVRDSWLWLPSTNGEFAIKSAYRLLKNGNHSNEGDGKWKSIWGAKIHNRLKMFWWRLLANCIPTKERLIAALKTKSQDIHNLQFNIQDYVHKFLSFAGKLNLWEIVWAPRACNGVAHSVAQWANRINKFGFIDLANFGDSLQLFNADGHGSV</sequence>
<reference evidence="2" key="1">
    <citation type="submission" date="2018-11" db="EMBL/GenBank/DDBJ databases">
        <authorList>
            <person name="Grassa J C."/>
        </authorList>
    </citation>
    <scope>NUCLEOTIDE SEQUENCE [LARGE SCALE GENOMIC DNA]</scope>
</reference>
<organism evidence="2 3">
    <name type="scientific">Cannabis sativa</name>
    <name type="common">Hemp</name>
    <name type="synonym">Marijuana</name>
    <dbReference type="NCBI Taxonomy" id="3483"/>
    <lineage>
        <taxon>Eukaryota</taxon>
        <taxon>Viridiplantae</taxon>
        <taxon>Streptophyta</taxon>
        <taxon>Embryophyta</taxon>
        <taxon>Tracheophyta</taxon>
        <taxon>Spermatophyta</taxon>
        <taxon>Magnoliopsida</taxon>
        <taxon>eudicotyledons</taxon>
        <taxon>Gunneridae</taxon>
        <taxon>Pentapetalae</taxon>
        <taxon>rosids</taxon>
        <taxon>fabids</taxon>
        <taxon>Rosales</taxon>
        <taxon>Cannabaceae</taxon>
        <taxon>Cannabis</taxon>
    </lineage>
</organism>
<protein>
    <recommendedName>
        <fullName evidence="1">Reverse transcriptase zinc-binding domain-containing protein</fullName>
    </recommendedName>
</protein>
<dbReference type="InterPro" id="IPR026960">
    <property type="entry name" value="RVT-Znf"/>
</dbReference>
<name>A0A803PX00_CANSA</name>
<evidence type="ECO:0000313" key="3">
    <source>
        <dbReference type="Proteomes" id="UP000596661"/>
    </source>
</evidence>
<dbReference type="Pfam" id="PF13966">
    <property type="entry name" value="zf-RVT"/>
    <property type="match status" value="1"/>
</dbReference>
<evidence type="ECO:0000259" key="1">
    <source>
        <dbReference type="Pfam" id="PF13966"/>
    </source>
</evidence>
<dbReference type="Proteomes" id="UP000596661">
    <property type="component" value="Chromosome 6"/>
</dbReference>
<dbReference type="EMBL" id="UZAU01000623">
    <property type="status" value="NOT_ANNOTATED_CDS"/>
    <property type="molecule type" value="Genomic_DNA"/>
</dbReference>
<accession>A0A803PX00</accession>
<reference evidence="2" key="2">
    <citation type="submission" date="2021-03" db="UniProtKB">
        <authorList>
            <consortium name="EnsemblPlants"/>
        </authorList>
    </citation>
    <scope>IDENTIFICATION</scope>
</reference>
<evidence type="ECO:0000313" key="2">
    <source>
        <dbReference type="EnsemblPlants" id="cds.evm.model.06.2082"/>
    </source>
</evidence>
<proteinExistence type="predicted"/>
<dbReference type="Gramene" id="evm.model.06.2082">
    <property type="protein sequence ID" value="cds.evm.model.06.2082"/>
    <property type="gene ID" value="evm.TU.06.2082"/>
</dbReference>